<dbReference type="HOGENOM" id="CLU_3142958_0_0_1"/>
<protein>
    <submittedName>
        <fullName evidence="1">Uncharacterized protein</fullName>
    </submittedName>
</protein>
<evidence type="ECO:0000313" key="1">
    <source>
        <dbReference type="EMBL" id="EMG48443.1"/>
    </source>
</evidence>
<comment type="caution">
    <text evidence="1">The sequence shown here is derived from an EMBL/GenBank/DDBJ whole genome shotgun (WGS) entry which is preliminary data.</text>
</comment>
<evidence type="ECO:0000313" key="2">
    <source>
        <dbReference type="Proteomes" id="UP000011777"/>
    </source>
</evidence>
<name>M3J8L0_CANMX</name>
<dbReference type="Proteomes" id="UP000011777">
    <property type="component" value="Unassembled WGS sequence"/>
</dbReference>
<accession>M3J8L0</accession>
<reference evidence="1 2" key="1">
    <citation type="submission" date="2013-02" db="EMBL/GenBank/DDBJ databases">
        <title>Genome sequence of Candida maltosa Xu316, a potential industrial strain for xylitol and ethanol production.</title>
        <authorList>
            <person name="Yu J."/>
            <person name="Wang Q."/>
            <person name="Geng X."/>
            <person name="Bao W."/>
            <person name="He P."/>
            <person name="Cai J."/>
        </authorList>
    </citation>
    <scope>NUCLEOTIDE SEQUENCE [LARGE SCALE GENOMIC DNA]</scope>
    <source>
        <strain evidence="2">Xu316</strain>
    </source>
</reference>
<proteinExistence type="predicted"/>
<dbReference type="EMBL" id="AOGT01001113">
    <property type="protein sequence ID" value="EMG48443.1"/>
    <property type="molecule type" value="Genomic_DNA"/>
</dbReference>
<dbReference type="AlphaFoldDB" id="M3J8L0"/>
<gene>
    <name evidence="1" type="ORF">G210_0991</name>
</gene>
<organism evidence="1 2">
    <name type="scientific">Candida maltosa (strain Xu316)</name>
    <name type="common">Yeast</name>
    <dbReference type="NCBI Taxonomy" id="1245528"/>
    <lineage>
        <taxon>Eukaryota</taxon>
        <taxon>Fungi</taxon>
        <taxon>Dikarya</taxon>
        <taxon>Ascomycota</taxon>
        <taxon>Saccharomycotina</taxon>
        <taxon>Pichiomycetes</taxon>
        <taxon>Debaryomycetaceae</taxon>
        <taxon>Candida/Lodderomyces clade</taxon>
        <taxon>Candida</taxon>
    </lineage>
</organism>
<sequence>MTTRRAMTTRSKKTSFEKAVFLSRYQIIKTLRQDDWSQNNIKGNGKDNK</sequence>
<keyword evidence="2" id="KW-1185">Reference proteome</keyword>
<feature type="non-terminal residue" evidence="1">
    <location>
        <position position="1"/>
    </location>
</feature>